<dbReference type="Gene3D" id="1.10.10.10">
    <property type="entry name" value="Winged helix-like DNA-binding domain superfamily/Winged helix DNA-binding domain"/>
    <property type="match status" value="1"/>
</dbReference>
<dbReference type="InterPro" id="IPR036390">
    <property type="entry name" value="WH_DNA-bd_sf"/>
</dbReference>
<dbReference type="KEGG" id="gaz:Pan241w_32600"/>
<proteinExistence type="predicted"/>
<dbReference type="Pfam" id="PF01726">
    <property type="entry name" value="LexA_DNA_bind"/>
    <property type="match status" value="1"/>
</dbReference>
<dbReference type="AlphaFoldDB" id="A0A517RH04"/>
<evidence type="ECO:0000313" key="2">
    <source>
        <dbReference type="EMBL" id="QDT43161.1"/>
    </source>
</evidence>
<protein>
    <submittedName>
        <fullName evidence="2">LexA repressor</fullName>
    </submittedName>
</protein>
<dbReference type="OrthoDB" id="290162at2"/>
<dbReference type="SUPFAM" id="SSF46785">
    <property type="entry name" value="Winged helix' DNA-binding domain"/>
    <property type="match status" value="1"/>
</dbReference>
<name>A0A517RH04_9PLAN</name>
<accession>A0A517RH04</accession>
<dbReference type="EMBL" id="CP036269">
    <property type="protein sequence ID" value="QDT43161.1"/>
    <property type="molecule type" value="Genomic_DNA"/>
</dbReference>
<dbReference type="InterPro" id="IPR006199">
    <property type="entry name" value="LexA_DNA-bd_dom"/>
</dbReference>
<feature type="domain" description="LexA repressor DNA-binding" evidence="1">
    <location>
        <begin position="3"/>
        <end position="63"/>
    </location>
</feature>
<evidence type="ECO:0000313" key="3">
    <source>
        <dbReference type="Proteomes" id="UP000317171"/>
    </source>
</evidence>
<dbReference type="Proteomes" id="UP000317171">
    <property type="component" value="Chromosome"/>
</dbReference>
<dbReference type="RefSeq" id="WP_145217570.1">
    <property type="nucleotide sequence ID" value="NZ_CP036269.1"/>
</dbReference>
<dbReference type="GO" id="GO:0006508">
    <property type="term" value="P:proteolysis"/>
    <property type="evidence" value="ECO:0007669"/>
    <property type="project" value="InterPro"/>
</dbReference>
<reference evidence="2 3" key="1">
    <citation type="submission" date="2019-02" db="EMBL/GenBank/DDBJ databases">
        <title>Deep-cultivation of Planctomycetes and their phenomic and genomic characterization uncovers novel biology.</title>
        <authorList>
            <person name="Wiegand S."/>
            <person name="Jogler M."/>
            <person name="Boedeker C."/>
            <person name="Pinto D."/>
            <person name="Vollmers J."/>
            <person name="Rivas-Marin E."/>
            <person name="Kohn T."/>
            <person name="Peeters S.H."/>
            <person name="Heuer A."/>
            <person name="Rast P."/>
            <person name="Oberbeckmann S."/>
            <person name="Bunk B."/>
            <person name="Jeske O."/>
            <person name="Meyerdierks A."/>
            <person name="Storesund J.E."/>
            <person name="Kallscheuer N."/>
            <person name="Luecker S."/>
            <person name="Lage O.M."/>
            <person name="Pohl T."/>
            <person name="Merkel B.J."/>
            <person name="Hornburger P."/>
            <person name="Mueller R.-W."/>
            <person name="Bruemmer F."/>
            <person name="Labrenz M."/>
            <person name="Spormann A.M."/>
            <person name="Op den Camp H."/>
            <person name="Overmann J."/>
            <person name="Amann R."/>
            <person name="Jetten M.S.M."/>
            <person name="Mascher T."/>
            <person name="Medema M.H."/>
            <person name="Devos D.P."/>
            <person name="Kaster A.-K."/>
            <person name="Ovreas L."/>
            <person name="Rohde M."/>
            <person name="Galperin M.Y."/>
            <person name="Jogler C."/>
        </authorList>
    </citation>
    <scope>NUCLEOTIDE SEQUENCE [LARGE SCALE GENOMIC DNA]</scope>
    <source>
        <strain evidence="2 3">Pan241w</strain>
    </source>
</reference>
<gene>
    <name evidence="2" type="ORF">Pan241w_32600</name>
</gene>
<organism evidence="2 3">
    <name type="scientific">Gimesia alba</name>
    <dbReference type="NCBI Taxonomy" id="2527973"/>
    <lineage>
        <taxon>Bacteria</taxon>
        <taxon>Pseudomonadati</taxon>
        <taxon>Planctomycetota</taxon>
        <taxon>Planctomycetia</taxon>
        <taxon>Planctomycetales</taxon>
        <taxon>Planctomycetaceae</taxon>
        <taxon>Gimesia</taxon>
    </lineage>
</organism>
<keyword evidence="3" id="KW-1185">Reference proteome</keyword>
<dbReference type="InterPro" id="IPR036388">
    <property type="entry name" value="WH-like_DNA-bd_sf"/>
</dbReference>
<dbReference type="GO" id="GO:0004252">
    <property type="term" value="F:serine-type endopeptidase activity"/>
    <property type="evidence" value="ECO:0007669"/>
    <property type="project" value="InterPro"/>
</dbReference>
<sequence length="95" mass="10959">MNQYLTKREQQILDYITRQIDHTGIAPSIQEIATEFEIPSLIRVTRYLNGLEGKGWIFCNSDQPGGITLIENVRNYRLSVCGDVEEDRVAFKKQL</sequence>
<evidence type="ECO:0000259" key="1">
    <source>
        <dbReference type="Pfam" id="PF01726"/>
    </source>
</evidence>